<evidence type="ECO:0000313" key="5">
    <source>
        <dbReference type="EMBL" id="XCH24287.1"/>
    </source>
</evidence>
<keyword evidence="3" id="KW-0804">Transcription</keyword>
<dbReference type="InterPro" id="IPR020449">
    <property type="entry name" value="Tscrpt_reg_AraC-type_HTH"/>
</dbReference>
<feature type="domain" description="HTH araC/xylS-type" evidence="4">
    <location>
        <begin position="191"/>
        <end position="301"/>
    </location>
</feature>
<dbReference type="SMART" id="SM00342">
    <property type="entry name" value="HTH_ARAC"/>
    <property type="match status" value="1"/>
</dbReference>
<sequence length="304" mass="35085">MIPNETVAHFYQTHPAAKGLKGPDKTTGDEGHFNVFSRVFCNKYTSYARRDFYKISLILGKGKITYGDQEVEINRNALVFFNRNVPYSWQALSEEQSGYFCLFTDQFLSTINRSETMTDCPILRSDAIPVYFIDEEQQEYLLSIFGKMQADIESNYVHKYDLMRNYVNVLAHEAMKMQPSGAGDLHVNGSARLSSLFHELLERQFPIESPEHKLKLKTARDYAGRLGVHVNHLNRALKEITGKTTTEHIVDRVLAQSKVMLRHSNWSIAEIAFCLGFEYPAYFNNLFKKQIGVTPKSYRVRERQ</sequence>
<dbReference type="PANTHER" id="PTHR43280">
    <property type="entry name" value="ARAC-FAMILY TRANSCRIPTIONAL REGULATOR"/>
    <property type="match status" value="1"/>
</dbReference>
<dbReference type="InterPro" id="IPR009057">
    <property type="entry name" value="Homeodomain-like_sf"/>
</dbReference>
<evidence type="ECO:0000256" key="1">
    <source>
        <dbReference type="ARBA" id="ARBA00023015"/>
    </source>
</evidence>
<dbReference type="InterPro" id="IPR018060">
    <property type="entry name" value="HTH_AraC"/>
</dbReference>
<dbReference type="SUPFAM" id="SSF51182">
    <property type="entry name" value="RmlC-like cupins"/>
    <property type="match status" value="1"/>
</dbReference>
<proteinExistence type="predicted"/>
<keyword evidence="1" id="KW-0805">Transcription regulation</keyword>
<dbReference type="SUPFAM" id="SSF46689">
    <property type="entry name" value="Homeodomain-like"/>
    <property type="match status" value="1"/>
</dbReference>
<evidence type="ECO:0000256" key="3">
    <source>
        <dbReference type="ARBA" id="ARBA00023163"/>
    </source>
</evidence>
<name>A0AAU8FL84_9BACT</name>
<dbReference type="AlphaFoldDB" id="A0AAU8FL84"/>
<keyword evidence="2" id="KW-0238">DNA-binding</keyword>
<dbReference type="InterPro" id="IPR011051">
    <property type="entry name" value="RmlC_Cupin_sf"/>
</dbReference>
<dbReference type="RefSeq" id="WP_353719607.1">
    <property type="nucleotide sequence ID" value="NZ_CP159289.1"/>
</dbReference>
<gene>
    <name evidence="5" type="ORF">ABV298_28935</name>
</gene>
<reference evidence="5" key="1">
    <citation type="submission" date="2024-06" db="EMBL/GenBank/DDBJ databases">
        <title>Sequencing and assembly of the genome of Dyadobacter sp. strain 676, a symbiont of Cyamopsis tetragonoloba.</title>
        <authorList>
            <person name="Guro P."/>
            <person name="Sazanova A."/>
            <person name="Kuznetsova I."/>
            <person name="Belimov A."/>
            <person name="Safronova V."/>
        </authorList>
    </citation>
    <scope>NUCLEOTIDE SEQUENCE</scope>
    <source>
        <strain evidence="5">676</strain>
    </source>
</reference>
<dbReference type="Pfam" id="PF12833">
    <property type="entry name" value="HTH_18"/>
    <property type="match status" value="1"/>
</dbReference>
<protein>
    <submittedName>
        <fullName evidence="5">Helix-turn-helix transcriptional regulator</fullName>
    </submittedName>
</protein>
<organism evidence="5">
    <name type="scientific">Dyadobacter sp. 676</name>
    <dbReference type="NCBI Taxonomy" id="3088362"/>
    <lineage>
        <taxon>Bacteria</taxon>
        <taxon>Pseudomonadati</taxon>
        <taxon>Bacteroidota</taxon>
        <taxon>Cytophagia</taxon>
        <taxon>Cytophagales</taxon>
        <taxon>Spirosomataceae</taxon>
        <taxon>Dyadobacter</taxon>
    </lineage>
</organism>
<accession>A0AAU8FL84</accession>
<dbReference type="PRINTS" id="PR00032">
    <property type="entry name" value="HTHARAC"/>
</dbReference>
<evidence type="ECO:0000259" key="4">
    <source>
        <dbReference type="PROSITE" id="PS01124"/>
    </source>
</evidence>
<evidence type="ECO:0000256" key="2">
    <source>
        <dbReference type="ARBA" id="ARBA00023125"/>
    </source>
</evidence>
<dbReference type="GO" id="GO:0003700">
    <property type="term" value="F:DNA-binding transcription factor activity"/>
    <property type="evidence" value="ECO:0007669"/>
    <property type="project" value="InterPro"/>
</dbReference>
<dbReference type="Gene3D" id="1.10.10.60">
    <property type="entry name" value="Homeodomain-like"/>
    <property type="match status" value="1"/>
</dbReference>
<dbReference type="PROSITE" id="PS01124">
    <property type="entry name" value="HTH_ARAC_FAMILY_2"/>
    <property type="match status" value="1"/>
</dbReference>
<dbReference type="PANTHER" id="PTHR43280:SF32">
    <property type="entry name" value="TRANSCRIPTIONAL REGULATORY PROTEIN"/>
    <property type="match status" value="1"/>
</dbReference>
<dbReference type="EMBL" id="CP159289">
    <property type="protein sequence ID" value="XCH24287.1"/>
    <property type="molecule type" value="Genomic_DNA"/>
</dbReference>
<dbReference type="GO" id="GO:0043565">
    <property type="term" value="F:sequence-specific DNA binding"/>
    <property type="evidence" value="ECO:0007669"/>
    <property type="project" value="InterPro"/>
</dbReference>